<dbReference type="InterPro" id="IPR020472">
    <property type="entry name" value="WD40_PAC1"/>
</dbReference>
<dbReference type="Gene3D" id="1.20.1280.50">
    <property type="match status" value="1"/>
</dbReference>
<dbReference type="SMART" id="SM00320">
    <property type="entry name" value="WD40"/>
    <property type="match status" value="7"/>
</dbReference>
<reference evidence="7" key="1">
    <citation type="submission" date="2015-10" db="EMBL/GenBank/DDBJ databases">
        <authorList>
            <person name="Regsiter A."/>
            <person name="william w."/>
        </authorList>
    </citation>
    <scope>NUCLEOTIDE SEQUENCE</scope>
    <source>
        <strain evidence="7">Montdore</strain>
    </source>
</reference>
<accession>A0A292Q6B1</accession>
<dbReference type="EMBL" id="LN890948">
    <property type="protein sequence ID" value="CUS15342.1"/>
    <property type="molecule type" value="Genomic_DNA"/>
</dbReference>
<dbReference type="PROSITE" id="PS50181">
    <property type="entry name" value="FBOX"/>
    <property type="match status" value="1"/>
</dbReference>
<dbReference type="PANTHER" id="PTHR44129">
    <property type="entry name" value="WD REPEAT-CONTAINING PROTEIN POP1"/>
    <property type="match status" value="1"/>
</dbReference>
<proteinExistence type="inferred from homology"/>
<evidence type="ECO:0000313" key="8">
    <source>
        <dbReference type="Proteomes" id="UP001412239"/>
    </source>
</evidence>
<sequence>MASNSTPSPLHLSTQELKNAAAGVVSEQASLPRPLRSSQSFRLDEGYSGEETPIVYDETSGQDLRAVREGVDFKIPLWMAGLNDALREEYAYKLIRTLPTSRIASLVDRLVPILYLDFVQMLPPELSLQILSYLPVRSLLNASLASRTWRRFALEPRLWKDLYEVQGWRCNDSEVLGLENQLREEPEDYMRQQTDVKRKAEDQKDEEKDLRDIARRNSERFRTSAERSGVGTSSGSNSPVAMDTAHEWPSQTTTSTEVDMNNITQSTEGLDMSFYSNVSHNSGLRPGRGASFTSGPTVPEGEEIFSTCPAAPTTSIPQTTYQELPLPVEPTLTVPGYGSLRINWAFLFKHRKRLEDNWLHNRYSTFQIPHPDFPAEGHAECIYTIQYSPNYLVSGSRDRTVRVWDMKTRRLRDKPLEGHGGSVLCLQFDESPDEDILITGSSDDSVIIWRFSTGEKIRTIKKAHQESVLNLKFSKKWLVTCSKDKLIKVWNRQQLETTDQDYPWHSKLLFGNSQAARSHPHRPPSQRAQAARVVQDPAAGSGSGLRNPYASGGFVGAGAPPKGALPKTLPPYTTVQVLTGHAAAVNAIQLYGDQIASASGDRLIKLWNLRTGTCEKTYVGHTKGIACIQFDGHTIVSGSSDQTIRVFDGGTQAEIATLAGHGALVRTVQATENRIVSGSYDETVRIWRKDTDGQWTDSHVLRHGGPDSRHPRPAHLGMHPVMPGNLQQGTIPQTPIPQAAIQMHQVHTIGPALAGAMAAAQLLPNHQHHIHHPPQLPPPPPQPQAQQQQVPPAHPIPTASGTHRVFKLQFDARWIICCSQDSKIIGWDYAAGDPGIIEASRFFEGGN</sequence>
<feature type="region of interest" description="Disordered" evidence="5">
    <location>
        <begin position="186"/>
        <end position="243"/>
    </location>
</feature>
<feature type="compositionally biased region" description="Pro residues" evidence="5">
    <location>
        <begin position="774"/>
        <end position="783"/>
    </location>
</feature>
<evidence type="ECO:0000256" key="3">
    <source>
        <dbReference type="ARBA" id="ARBA00022737"/>
    </source>
</evidence>
<dbReference type="InterPro" id="IPR001810">
    <property type="entry name" value="F-box_dom"/>
</dbReference>
<dbReference type="Proteomes" id="UP001412239">
    <property type="component" value="Unassembled WGS sequence"/>
</dbReference>
<dbReference type="SUPFAM" id="SSF50978">
    <property type="entry name" value="WD40 repeat-like"/>
    <property type="match status" value="1"/>
</dbReference>
<evidence type="ECO:0000256" key="4">
    <source>
        <dbReference type="PROSITE-ProRule" id="PRU00221"/>
    </source>
</evidence>
<dbReference type="SUPFAM" id="SSF81383">
    <property type="entry name" value="F-box domain"/>
    <property type="match status" value="1"/>
</dbReference>
<evidence type="ECO:0000256" key="2">
    <source>
        <dbReference type="ARBA" id="ARBA00022574"/>
    </source>
</evidence>
<evidence type="ECO:0000313" key="7">
    <source>
        <dbReference type="EMBL" id="CUS15342.1"/>
    </source>
</evidence>
<feature type="region of interest" description="Disordered" evidence="5">
    <location>
        <begin position="514"/>
        <end position="542"/>
    </location>
</feature>
<dbReference type="CDD" id="cd00200">
    <property type="entry name" value="WD40"/>
    <property type="match status" value="1"/>
</dbReference>
<comment type="similarity">
    <text evidence="1">Belongs to the WD repeat MET30/SCONB/SCON-2 family.</text>
</comment>
<keyword evidence="8" id="KW-1185">Reference proteome</keyword>
<dbReference type="InterPro" id="IPR001680">
    <property type="entry name" value="WD40_rpt"/>
</dbReference>
<dbReference type="PROSITE" id="PS50082">
    <property type="entry name" value="WD_REPEATS_2"/>
    <property type="match status" value="6"/>
</dbReference>
<feature type="repeat" description="WD" evidence="4">
    <location>
        <begin position="461"/>
        <end position="500"/>
    </location>
</feature>
<dbReference type="InterPro" id="IPR050349">
    <property type="entry name" value="WD_LIS1/nudF_dynein_reg"/>
</dbReference>
<feature type="repeat" description="WD" evidence="4">
    <location>
        <begin position="618"/>
        <end position="657"/>
    </location>
</feature>
<keyword evidence="2 4" id="KW-0853">WD repeat</keyword>
<organism evidence="7 8">
    <name type="scientific">Tuber aestivum</name>
    <name type="common">summer truffle</name>
    <dbReference type="NCBI Taxonomy" id="59557"/>
    <lineage>
        <taxon>Eukaryota</taxon>
        <taxon>Fungi</taxon>
        <taxon>Dikarya</taxon>
        <taxon>Ascomycota</taxon>
        <taxon>Pezizomycotina</taxon>
        <taxon>Pezizomycetes</taxon>
        <taxon>Pezizales</taxon>
        <taxon>Tuberaceae</taxon>
        <taxon>Tuber</taxon>
    </lineage>
</organism>
<dbReference type="PROSITE" id="PS00678">
    <property type="entry name" value="WD_REPEATS_1"/>
    <property type="match status" value="2"/>
</dbReference>
<feature type="compositionally biased region" description="Polar residues" evidence="5">
    <location>
        <begin position="230"/>
        <end position="239"/>
    </location>
</feature>
<feature type="region of interest" description="Disordered" evidence="5">
    <location>
        <begin position="768"/>
        <end position="799"/>
    </location>
</feature>
<dbReference type="Pfam" id="PF00400">
    <property type="entry name" value="WD40"/>
    <property type="match status" value="6"/>
</dbReference>
<evidence type="ECO:0000259" key="6">
    <source>
        <dbReference type="PROSITE" id="PS50181"/>
    </source>
</evidence>
<feature type="repeat" description="WD" evidence="4">
    <location>
        <begin position="416"/>
        <end position="459"/>
    </location>
</feature>
<dbReference type="InterPro" id="IPR015943">
    <property type="entry name" value="WD40/YVTN_repeat-like_dom_sf"/>
</dbReference>
<feature type="repeat" description="WD" evidence="4">
    <location>
        <begin position="578"/>
        <end position="617"/>
    </location>
</feature>
<name>A0A292Q6B1_9PEZI</name>
<dbReference type="InterPro" id="IPR019775">
    <property type="entry name" value="WD40_repeat_CS"/>
</dbReference>
<evidence type="ECO:0000256" key="5">
    <source>
        <dbReference type="SAM" id="MobiDB-lite"/>
    </source>
</evidence>
<feature type="repeat" description="WD" evidence="4">
    <location>
        <begin position="658"/>
        <end position="687"/>
    </location>
</feature>
<dbReference type="Gene3D" id="2.130.10.10">
    <property type="entry name" value="YVTN repeat-like/Quinoprotein amine dehydrogenase"/>
    <property type="match status" value="2"/>
</dbReference>
<dbReference type="InterPro" id="IPR036047">
    <property type="entry name" value="F-box-like_dom_sf"/>
</dbReference>
<feature type="compositionally biased region" description="Basic and acidic residues" evidence="5">
    <location>
        <begin position="186"/>
        <end position="225"/>
    </location>
</feature>
<dbReference type="Pfam" id="PF12937">
    <property type="entry name" value="F-box-like"/>
    <property type="match status" value="1"/>
</dbReference>
<feature type="repeat" description="WD" evidence="4">
    <location>
        <begin position="375"/>
        <end position="414"/>
    </location>
</feature>
<dbReference type="PRINTS" id="PR00320">
    <property type="entry name" value="GPROTEINBRPT"/>
</dbReference>
<feature type="domain" description="F-box" evidence="6">
    <location>
        <begin position="116"/>
        <end position="162"/>
    </location>
</feature>
<keyword evidence="3" id="KW-0677">Repeat</keyword>
<evidence type="ECO:0000256" key="1">
    <source>
        <dbReference type="ARBA" id="ARBA00007968"/>
    </source>
</evidence>
<gene>
    <name evidence="7" type="ORF">GSTUAT00000599001</name>
</gene>
<dbReference type="SMART" id="SM00256">
    <property type="entry name" value="FBOX"/>
    <property type="match status" value="1"/>
</dbReference>
<dbReference type="PROSITE" id="PS50294">
    <property type="entry name" value="WD_REPEATS_REGION"/>
    <property type="match status" value="4"/>
</dbReference>
<protein>
    <recommendedName>
        <fullName evidence="6">F-box domain-containing protein</fullName>
    </recommendedName>
</protein>
<dbReference type="AlphaFoldDB" id="A0A292Q6B1"/>
<dbReference type="InterPro" id="IPR036322">
    <property type="entry name" value="WD40_repeat_dom_sf"/>
</dbReference>